<accession>A0A0U1LSG5</accession>
<protein>
    <submittedName>
        <fullName evidence="2">Uncharacterized protein</fullName>
    </submittedName>
</protein>
<dbReference type="AlphaFoldDB" id="A0A0U1LSG5"/>
<sequence length="187" mass="20209">MYSTTLLATAALTLLSSSSATASPFLQSRDTCSVVQQVTSTFYGYPDNSPPGAGIAYTQCGRDEAGGTGTYSDPVTFASASGEFETCEIIYAPYLKKYLRYEDECAQCESDWDNDGTWHVDTWIGSSTSDGGQDQIDCEDQLTPDAQSIIRNPADNLEVDTTALYDNGSCNTDSTYTDYDTSTYCSS</sequence>
<feature type="signal peptide" evidence="1">
    <location>
        <begin position="1"/>
        <end position="22"/>
    </location>
</feature>
<keyword evidence="1" id="KW-0732">Signal</keyword>
<evidence type="ECO:0000256" key="1">
    <source>
        <dbReference type="SAM" id="SignalP"/>
    </source>
</evidence>
<name>A0A0U1LSG5_TALIS</name>
<dbReference type="EMBL" id="CVMT01000002">
    <property type="protein sequence ID" value="CRG85474.1"/>
    <property type="molecule type" value="Genomic_DNA"/>
</dbReference>
<organism evidence="2 3">
    <name type="scientific">Talaromyces islandicus</name>
    <name type="common">Penicillium islandicum</name>
    <dbReference type="NCBI Taxonomy" id="28573"/>
    <lineage>
        <taxon>Eukaryota</taxon>
        <taxon>Fungi</taxon>
        <taxon>Dikarya</taxon>
        <taxon>Ascomycota</taxon>
        <taxon>Pezizomycotina</taxon>
        <taxon>Eurotiomycetes</taxon>
        <taxon>Eurotiomycetidae</taxon>
        <taxon>Eurotiales</taxon>
        <taxon>Trichocomaceae</taxon>
        <taxon>Talaromyces</taxon>
        <taxon>Talaromyces sect. Islandici</taxon>
    </lineage>
</organism>
<gene>
    <name evidence="2" type="ORF">PISL3812_02530</name>
</gene>
<proteinExistence type="predicted"/>
<keyword evidence="3" id="KW-1185">Reference proteome</keyword>
<reference evidence="2 3" key="1">
    <citation type="submission" date="2015-04" db="EMBL/GenBank/DDBJ databases">
        <authorList>
            <person name="Syromyatnikov M.Y."/>
            <person name="Popov V.N."/>
        </authorList>
    </citation>
    <scope>NUCLEOTIDE SEQUENCE [LARGE SCALE GENOMIC DNA]</scope>
    <source>
        <strain evidence="2">WF-38-12</strain>
    </source>
</reference>
<feature type="chain" id="PRO_5006711218" evidence="1">
    <location>
        <begin position="23"/>
        <end position="187"/>
    </location>
</feature>
<dbReference type="Proteomes" id="UP000054383">
    <property type="component" value="Unassembled WGS sequence"/>
</dbReference>
<evidence type="ECO:0000313" key="3">
    <source>
        <dbReference type="Proteomes" id="UP000054383"/>
    </source>
</evidence>
<dbReference type="OrthoDB" id="5332384at2759"/>
<evidence type="ECO:0000313" key="2">
    <source>
        <dbReference type="EMBL" id="CRG85474.1"/>
    </source>
</evidence>
<dbReference type="OMA" id="GRYEDDC"/>